<evidence type="ECO:0000256" key="6">
    <source>
        <dbReference type="ARBA" id="ARBA00022801"/>
    </source>
</evidence>
<proteinExistence type="inferred from homology"/>
<evidence type="ECO:0000256" key="5">
    <source>
        <dbReference type="ARBA" id="ARBA00022723"/>
    </source>
</evidence>
<dbReference type="PANTHER" id="PTHR13315">
    <property type="entry name" value="METALLO PHOSPHOESTERASE RELATED"/>
    <property type="match status" value="1"/>
</dbReference>
<dbReference type="PANTHER" id="PTHR13315:SF0">
    <property type="entry name" value="METALLOPHOSPHOESTERASE 1"/>
    <property type="match status" value="1"/>
</dbReference>
<dbReference type="Proteomes" id="UP001286313">
    <property type="component" value="Unassembled WGS sequence"/>
</dbReference>
<keyword evidence="6" id="KW-0378">Hydrolase</keyword>
<evidence type="ECO:0000256" key="10">
    <source>
        <dbReference type="SAM" id="Phobius"/>
    </source>
</evidence>
<reference evidence="12" key="1">
    <citation type="submission" date="2023-10" db="EMBL/GenBank/DDBJ databases">
        <title>Genome assemblies of two species of porcelain crab, Petrolisthes cinctipes and Petrolisthes manimaculis (Anomura: Porcellanidae).</title>
        <authorList>
            <person name="Angst P."/>
        </authorList>
    </citation>
    <scope>NUCLEOTIDE SEQUENCE</scope>
    <source>
        <strain evidence="12">PB745_01</strain>
        <tissue evidence="12">Gill</tissue>
    </source>
</reference>
<feature type="domain" description="Calcineurin-like phosphoesterase" evidence="11">
    <location>
        <begin position="70"/>
        <end position="306"/>
    </location>
</feature>
<dbReference type="AlphaFoldDB" id="A0AAE1FL17"/>
<evidence type="ECO:0000256" key="7">
    <source>
        <dbReference type="ARBA" id="ARBA00022989"/>
    </source>
</evidence>
<keyword evidence="13" id="KW-1185">Reference proteome</keyword>
<comment type="cofactor">
    <cofactor evidence="1">
        <name>Mn(2+)</name>
        <dbReference type="ChEBI" id="CHEBI:29035"/>
    </cofactor>
</comment>
<dbReference type="Pfam" id="PF00149">
    <property type="entry name" value="Metallophos"/>
    <property type="match status" value="1"/>
</dbReference>
<keyword evidence="4 10" id="KW-0812">Transmembrane</keyword>
<evidence type="ECO:0000256" key="1">
    <source>
        <dbReference type="ARBA" id="ARBA00001936"/>
    </source>
</evidence>
<organism evidence="12 13">
    <name type="scientific">Petrolisthes cinctipes</name>
    <name type="common">Flat porcelain crab</name>
    <dbReference type="NCBI Taxonomy" id="88211"/>
    <lineage>
        <taxon>Eukaryota</taxon>
        <taxon>Metazoa</taxon>
        <taxon>Ecdysozoa</taxon>
        <taxon>Arthropoda</taxon>
        <taxon>Crustacea</taxon>
        <taxon>Multicrustacea</taxon>
        <taxon>Malacostraca</taxon>
        <taxon>Eumalacostraca</taxon>
        <taxon>Eucarida</taxon>
        <taxon>Decapoda</taxon>
        <taxon>Pleocyemata</taxon>
        <taxon>Anomura</taxon>
        <taxon>Galatheoidea</taxon>
        <taxon>Porcellanidae</taxon>
        <taxon>Petrolisthes</taxon>
    </lineage>
</organism>
<evidence type="ECO:0000259" key="11">
    <source>
        <dbReference type="Pfam" id="PF00149"/>
    </source>
</evidence>
<accession>A0AAE1FL17</accession>
<evidence type="ECO:0000313" key="12">
    <source>
        <dbReference type="EMBL" id="KAK3876135.1"/>
    </source>
</evidence>
<comment type="subcellular location">
    <subcellularLocation>
        <location evidence="2">Membrane</location>
        <topology evidence="2">Multi-pass membrane protein</topology>
    </subcellularLocation>
</comment>
<name>A0AAE1FL17_PETCI</name>
<keyword evidence="5" id="KW-0479">Metal-binding</keyword>
<keyword evidence="9" id="KW-0464">Manganese</keyword>
<dbReference type="GO" id="GO:0016020">
    <property type="term" value="C:membrane"/>
    <property type="evidence" value="ECO:0007669"/>
    <property type="project" value="UniProtKB-SubCell"/>
</dbReference>
<gene>
    <name evidence="12" type="ORF">Pcinc_019044</name>
</gene>
<dbReference type="InterPro" id="IPR033308">
    <property type="entry name" value="PGAP5/Cdc1/Ted1"/>
</dbReference>
<evidence type="ECO:0000256" key="3">
    <source>
        <dbReference type="ARBA" id="ARBA00008895"/>
    </source>
</evidence>
<comment type="caution">
    <text evidence="12">The sequence shown here is derived from an EMBL/GenBank/DDBJ whole genome shotgun (WGS) entry which is preliminary data.</text>
</comment>
<evidence type="ECO:0000256" key="2">
    <source>
        <dbReference type="ARBA" id="ARBA00004141"/>
    </source>
</evidence>
<dbReference type="GO" id="GO:0006506">
    <property type="term" value="P:GPI anchor biosynthetic process"/>
    <property type="evidence" value="ECO:0007669"/>
    <property type="project" value="InterPro"/>
</dbReference>
<keyword evidence="8 10" id="KW-0472">Membrane</keyword>
<dbReference type="SUPFAM" id="SSF56300">
    <property type="entry name" value="Metallo-dependent phosphatases"/>
    <property type="match status" value="1"/>
</dbReference>
<keyword evidence="7 10" id="KW-1133">Transmembrane helix</keyword>
<protein>
    <recommendedName>
        <fullName evidence="11">Calcineurin-like phosphoesterase domain-containing protein</fullName>
    </recommendedName>
</protein>
<dbReference type="InterPro" id="IPR004843">
    <property type="entry name" value="Calcineurin-like_PHP"/>
</dbReference>
<feature type="transmembrane region" description="Helical" evidence="10">
    <location>
        <begin position="359"/>
        <end position="377"/>
    </location>
</feature>
<evidence type="ECO:0000256" key="8">
    <source>
        <dbReference type="ARBA" id="ARBA00023136"/>
    </source>
</evidence>
<evidence type="ECO:0000256" key="9">
    <source>
        <dbReference type="ARBA" id="ARBA00023211"/>
    </source>
</evidence>
<sequence>MAYEEEVRMATRVRLNITCLAKITATVVGVLFYCEFLHYYIVLAGCSWPVLDAKAGNPNITDNGTQLHAMVLADTHLLGKVNGHWFDKLRREWQMHRTFQTTVTLHQPNLYIFLGDLFDEGKWCQTEEFVEYVARFHRLFAVPDDSHVLIAVGNHDIGFHYSVSPYLVSRFQHAFDGGPVQLIQISGITFVIINSMAMEGDDCFLCRPAVNKIRVIAKQLKCASGDAEACKYWKSSVLHQYSQPIILQHYPLYRDSDSVCSEPDEAPPQLKHTRFRERWECISKDATEMLLEHLSPRLVLSGHTHHGCHVTHTTARGALVHEYTVPSFSWRNKRSPTFSMLTMSPSNYSIYKCQMPQEVTVLAIYGFTLLFLLAWLIRKKIKSQGILYVKVSKHLD</sequence>
<dbReference type="EMBL" id="JAWQEG010001868">
    <property type="protein sequence ID" value="KAK3876135.1"/>
    <property type="molecule type" value="Genomic_DNA"/>
</dbReference>
<dbReference type="Gene3D" id="3.60.21.10">
    <property type="match status" value="1"/>
</dbReference>
<dbReference type="GO" id="GO:0016787">
    <property type="term" value="F:hydrolase activity"/>
    <property type="evidence" value="ECO:0007669"/>
    <property type="project" value="UniProtKB-KW"/>
</dbReference>
<feature type="transmembrane region" description="Helical" evidence="10">
    <location>
        <begin position="20"/>
        <end position="41"/>
    </location>
</feature>
<dbReference type="InterPro" id="IPR029052">
    <property type="entry name" value="Metallo-depent_PP-like"/>
</dbReference>
<comment type="similarity">
    <text evidence="3">Belongs to the metallophosphoesterase superfamily. MPPE1 family.</text>
</comment>
<evidence type="ECO:0000313" key="13">
    <source>
        <dbReference type="Proteomes" id="UP001286313"/>
    </source>
</evidence>
<evidence type="ECO:0000256" key="4">
    <source>
        <dbReference type="ARBA" id="ARBA00022692"/>
    </source>
</evidence>
<dbReference type="GO" id="GO:0046872">
    <property type="term" value="F:metal ion binding"/>
    <property type="evidence" value="ECO:0007669"/>
    <property type="project" value="UniProtKB-KW"/>
</dbReference>